<name>V4B0L2_LOTGI</name>
<dbReference type="InterPro" id="IPR038948">
    <property type="entry name" value="POLR1D-like"/>
</dbReference>
<dbReference type="HOGENOM" id="CLU_1327700_0_0_1"/>
<dbReference type="PANTHER" id="PTHR34769:SF1">
    <property type="entry name" value="RNA POLYMERASE I AND III SUBUNIT D"/>
    <property type="match status" value="1"/>
</dbReference>
<reference evidence="2 3" key="1">
    <citation type="journal article" date="2013" name="Nature">
        <title>Insights into bilaterian evolution from three spiralian genomes.</title>
        <authorList>
            <person name="Simakov O."/>
            <person name="Marletaz F."/>
            <person name="Cho S.J."/>
            <person name="Edsinger-Gonzales E."/>
            <person name="Havlak P."/>
            <person name="Hellsten U."/>
            <person name="Kuo D.H."/>
            <person name="Larsson T."/>
            <person name="Lv J."/>
            <person name="Arendt D."/>
            <person name="Savage R."/>
            <person name="Osoegawa K."/>
            <person name="de Jong P."/>
            <person name="Grimwood J."/>
            <person name="Chapman J.A."/>
            <person name="Shapiro H."/>
            <person name="Aerts A."/>
            <person name="Otillar R.P."/>
            <person name="Terry A.Y."/>
            <person name="Boore J.L."/>
            <person name="Grigoriev I.V."/>
            <person name="Lindberg D.R."/>
            <person name="Seaver E.C."/>
            <person name="Weisblat D.A."/>
            <person name="Putnam N.H."/>
            <person name="Rokhsar D.S."/>
        </authorList>
    </citation>
    <scope>NUCLEOTIDE SEQUENCE [LARGE SCALE GENOMIC DNA]</scope>
</reference>
<keyword evidence="3" id="KW-1185">Reference proteome</keyword>
<dbReference type="Proteomes" id="UP000030746">
    <property type="component" value="Unassembled WGS sequence"/>
</dbReference>
<feature type="compositionally biased region" description="Basic residues" evidence="1">
    <location>
        <begin position="182"/>
        <end position="201"/>
    </location>
</feature>
<dbReference type="RefSeq" id="XP_009045652.1">
    <property type="nucleotide sequence ID" value="XM_009047404.1"/>
</dbReference>
<dbReference type="CTD" id="20250495"/>
<feature type="compositionally biased region" description="Basic residues" evidence="1">
    <location>
        <begin position="162"/>
        <end position="174"/>
    </location>
</feature>
<dbReference type="AlphaFoldDB" id="V4B0L2"/>
<evidence type="ECO:0000256" key="1">
    <source>
        <dbReference type="SAM" id="MobiDB-lite"/>
    </source>
</evidence>
<dbReference type="OrthoDB" id="6352295at2759"/>
<dbReference type="PANTHER" id="PTHR34769">
    <property type="entry name" value="RCG42593, ISOFORM CRA_A"/>
    <property type="match status" value="1"/>
</dbReference>
<dbReference type="STRING" id="225164.V4B0L2"/>
<accession>V4B0L2</accession>
<dbReference type="OMA" id="HRSNGGR"/>
<dbReference type="GeneID" id="20250495"/>
<feature type="compositionally biased region" description="Basic and acidic residues" evidence="1">
    <location>
        <begin position="128"/>
        <end position="161"/>
    </location>
</feature>
<gene>
    <name evidence="2" type="ORF">LOTGIDRAFT_237578</name>
</gene>
<dbReference type="EMBL" id="KB199929">
    <property type="protein sequence ID" value="ESP03678.1"/>
    <property type="molecule type" value="Genomic_DNA"/>
</dbReference>
<feature type="region of interest" description="Disordered" evidence="1">
    <location>
        <begin position="76"/>
        <end position="207"/>
    </location>
</feature>
<sequence>MAESQLLREPSTSFLGDDNIEKHEEDLEQQALDEILKETKRSAERAKELGAFGWTKSKIPPTNKTFLKNMLVSTLRNIDSPKHSGHRARGRENHKDYYDARKHRGAYRDDSRDYKDSFYTGKYIYKTRSRDREHYHRDRQNSRDREHSHDREQSKDRAEKNSKRRQRKEKKSKKEGKTSEKHKNKHSKSKKSKKKHKSKKKESKEES</sequence>
<evidence type="ECO:0000313" key="3">
    <source>
        <dbReference type="Proteomes" id="UP000030746"/>
    </source>
</evidence>
<evidence type="ECO:0000313" key="2">
    <source>
        <dbReference type="EMBL" id="ESP03678.1"/>
    </source>
</evidence>
<feature type="compositionally biased region" description="Basic and acidic residues" evidence="1">
    <location>
        <begin position="90"/>
        <end position="116"/>
    </location>
</feature>
<dbReference type="KEGG" id="lgi:LOTGIDRAFT_237578"/>
<organism evidence="2 3">
    <name type="scientific">Lottia gigantea</name>
    <name type="common">Giant owl limpet</name>
    <dbReference type="NCBI Taxonomy" id="225164"/>
    <lineage>
        <taxon>Eukaryota</taxon>
        <taxon>Metazoa</taxon>
        <taxon>Spiralia</taxon>
        <taxon>Lophotrochozoa</taxon>
        <taxon>Mollusca</taxon>
        <taxon>Gastropoda</taxon>
        <taxon>Patellogastropoda</taxon>
        <taxon>Lottioidea</taxon>
        <taxon>Lottiidae</taxon>
        <taxon>Lottia</taxon>
    </lineage>
</organism>
<proteinExistence type="predicted"/>
<protein>
    <submittedName>
        <fullName evidence="2">Uncharacterized protein</fullName>
    </submittedName>
</protein>
<feature type="region of interest" description="Disordered" evidence="1">
    <location>
        <begin position="1"/>
        <end position="23"/>
    </location>
</feature>